<dbReference type="EMBL" id="AJIL01000236">
    <property type="protein sequence ID" value="KNE90804.1"/>
    <property type="molecule type" value="Genomic_DNA"/>
</dbReference>
<dbReference type="Proteomes" id="UP000054564">
    <property type="component" value="Unassembled WGS sequence"/>
</dbReference>
<accession>A0A0L0UVM0</accession>
<dbReference type="AlphaFoldDB" id="A0A0L0UVM0"/>
<feature type="non-terminal residue" evidence="2">
    <location>
        <position position="183"/>
    </location>
</feature>
<gene>
    <name evidence="2" type="ORF">PSTG_15770</name>
</gene>
<protein>
    <submittedName>
        <fullName evidence="2">Uncharacterized protein</fullName>
    </submittedName>
</protein>
<reference evidence="3" key="1">
    <citation type="submission" date="2014-03" db="EMBL/GenBank/DDBJ databases">
        <title>The Genome Sequence of Puccinia striiformis f. sp. tritici PST-78.</title>
        <authorList>
            <consortium name="The Broad Institute Genome Sequencing Platform"/>
            <person name="Cuomo C."/>
            <person name="Hulbert S."/>
            <person name="Chen X."/>
            <person name="Walker B."/>
            <person name="Young S.K."/>
            <person name="Zeng Q."/>
            <person name="Gargeya S."/>
            <person name="Fitzgerald M."/>
            <person name="Haas B."/>
            <person name="Abouelleil A."/>
            <person name="Alvarado L."/>
            <person name="Arachchi H.M."/>
            <person name="Berlin A.M."/>
            <person name="Chapman S.B."/>
            <person name="Goldberg J."/>
            <person name="Griggs A."/>
            <person name="Gujja S."/>
            <person name="Hansen M."/>
            <person name="Howarth C."/>
            <person name="Imamovic A."/>
            <person name="Larimer J."/>
            <person name="McCowan C."/>
            <person name="Montmayeur A."/>
            <person name="Murphy C."/>
            <person name="Neiman D."/>
            <person name="Pearson M."/>
            <person name="Priest M."/>
            <person name="Roberts A."/>
            <person name="Saif S."/>
            <person name="Shea T."/>
            <person name="Sisk P."/>
            <person name="Sykes S."/>
            <person name="Wortman J."/>
            <person name="Nusbaum C."/>
            <person name="Birren B."/>
        </authorList>
    </citation>
    <scope>NUCLEOTIDE SEQUENCE [LARGE SCALE GENOMIC DNA]</scope>
    <source>
        <strain evidence="3">race PST-78</strain>
    </source>
</reference>
<organism evidence="2 3">
    <name type="scientific">Puccinia striiformis f. sp. tritici PST-78</name>
    <dbReference type="NCBI Taxonomy" id="1165861"/>
    <lineage>
        <taxon>Eukaryota</taxon>
        <taxon>Fungi</taxon>
        <taxon>Dikarya</taxon>
        <taxon>Basidiomycota</taxon>
        <taxon>Pucciniomycotina</taxon>
        <taxon>Pucciniomycetes</taxon>
        <taxon>Pucciniales</taxon>
        <taxon>Pucciniaceae</taxon>
        <taxon>Puccinia</taxon>
    </lineage>
</organism>
<evidence type="ECO:0000313" key="3">
    <source>
        <dbReference type="Proteomes" id="UP000054564"/>
    </source>
</evidence>
<proteinExistence type="predicted"/>
<evidence type="ECO:0000256" key="1">
    <source>
        <dbReference type="SAM" id="MobiDB-lite"/>
    </source>
</evidence>
<feature type="compositionally biased region" description="Basic residues" evidence="1">
    <location>
        <begin position="1"/>
        <end position="11"/>
    </location>
</feature>
<comment type="caution">
    <text evidence="2">The sequence shown here is derived from an EMBL/GenBank/DDBJ whole genome shotgun (WGS) entry which is preliminary data.</text>
</comment>
<keyword evidence="3" id="KW-1185">Reference proteome</keyword>
<evidence type="ECO:0000313" key="2">
    <source>
        <dbReference type="EMBL" id="KNE90804.1"/>
    </source>
</evidence>
<sequence>MARSGMKRRRVPSPPPFFVSETPAQSQVDPFEEDQDKQSTIQTMTSKHMILKAPPLEAHKKNPQNSFLMNLGLNGQSGYIKISSVCSGDINRPTYDNSTTNLLKHVATCLKRQNEKTKFQKLGAEGVTGTGDITPRDVAQLCAIWCTETAQPFFGPWRADTLGYLASDRLKELANKKGSITRH</sequence>
<name>A0A0L0UVM0_9BASI</name>
<feature type="region of interest" description="Disordered" evidence="1">
    <location>
        <begin position="1"/>
        <end position="36"/>
    </location>
</feature>